<dbReference type="AlphaFoldDB" id="A0A6J7F7G4"/>
<organism evidence="2">
    <name type="scientific">freshwater metagenome</name>
    <dbReference type="NCBI Taxonomy" id="449393"/>
    <lineage>
        <taxon>unclassified sequences</taxon>
        <taxon>metagenomes</taxon>
        <taxon>ecological metagenomes</taxon>
    </lineage>
</organism>
<proteinExistence type="predicted"/>
<dbReference type="InterPro" id="IPR021449">
    <property type="entry name" value="DUF3099"/>
</dbReference>
<evidence type="ECO:0000313" key="2">
    <source>
        <dbReference type="EMBL" id="CAB4888880.1"/>
    </source>
</evidence>
<keyword evidence="1" id="KW-0812">Transmembrane</keyword>
<reference evidence="2" key="1">
    <citation type="submission" date="2020-05" db="EMBL/GenBank/DDBJ databases">
        <authorList>
            <person name="Chiriac C."/>
            <person name="Salcher M."/>
            <person name="Ghai R."/>
            <person name="Kavagutti S V."/>
        </authorList>
    </citation>
    <scope>NUCLEOTIDE SEQUENCE</scope>
</reference>
<dbReference type="EMBL" id="CAFBPZ010000007">
    <property type="protein sequence ID" value="CAB5034678.1"/>
    <property type="molecule type" value="Genomic_DNA"/>
</dbReference>
<sequence length="120" mass="12472">MSLKPLPDQGPGNGDVFNVTAAQRSLSQEQMGRTRKYLFSMAIRTGCVIAAIFVPGWPRWVLIAGAVVLPYVAVVIANAGQDKDTAGDLGVAPGIQTALPASGTSKVITGIIHDPTSEPS</sequence>
<evidence type="ECO:0000313" key="3">
    <source>
        <dbReference type="EMBL" id="CAB5034678.1"/>
    </source>
</evidence>
<evidence type="ECO:0000256" key="1">
    <source>
        <dbReference type="SAM" id="Phobius"/>
    </source>
</evidence>
<keyword evidence="1" id="KW-1133">Transmembrane helix</keyword>
<dbReference type="EMBL" id="CAFBMC010000005">
    <property type="protein sequence ID" value="CAB4888880.1"/>
    <property type="molecule type" value="Genomic_DNA"/>
</dbReference>
<name>A0A6J7F7G4_9ZZZZ</name>
<protein>
    <submittedName>
        <fullName evidence="2">Unannotated protein</fullName>
    </submittedName>
</protein>
<keyword evidence="1" id="KW-0472">Membrane</keyword>
<feature type="transmembrane region" description="Helical" evidence="1">
    <location>
        <begin position="60"/>
        <end position="79"/>
    </location>
</feature>
<feature type="transmembrane region" description="Helical" evidence="1">
    <location>
        <begin position="37"/>
        <end position="54"/>
    </location>
</feature>
<accession>A0A6J7F7G4</accession>
<gene>
    <name evidence="2" type="ORF">UFOPK3495_00180</name>
    <name evidence="3" type="ORF">UFOPK4237_00197</name>
</gene>
<dbReference type="Pfam" id="PF11298">
    <property type="entry name" value="DUF3099"/>
    <property type="match status" value="1"/>
</dbReference>